<dbReference type="GO" id="GO:0005886">
    <property type="term" value="C:plasma membrane"/>
    <property type="evidence" value="ECO:0007669"/>
    <property type="project" value="UniProtKB-SubCell"/>
</dbReference>
<feature type="transmembrane region" description="Helical" evidence="5">
    <location>
        <begin position="217"/>
        <end position="237"/>
    </location>
</feature>
<evidence type="ECO:0000256" key="3">
    <source>
        <dbReference type="ARBA" id="ARBA00022989"/>
    </source>
</evidence>
<dbReference type="RefSeq" id="WP_203658262.1">
    <property type="nucleotide sequence ID" value="NZ_BAAAZM010000009.1"/>
</dbReference>
<feature type="transmembrane region" description="Helical" evidence="5">
    <location>
        <begin position="337"/>
        <end position="361"/>
    </location>
</feature>
<accession>A0A8J3JCG4</accession>
<keyword evidence="8" id="KW-1185">Reference proteome</keyword>
<evidence type="ECO:0000313" key="7">
    <source>
        <dbReference type="EMBL" id="GID12288.1"/>
    </source>
</evidence>
<evidence type="ECO:0000259" key="6">
    <source>
        <dbReference type="PROSITE" id="PS50850"/>
    </source>
</evidence>
<feature type="transmembrane region" description="Helical" evidence="5">
    <location>
        <begin position="163"/>
        <end position="182"/>
    </location>
</feature>
<feature type="transmembrane region" description="Helical" evidence="5">
    <location>
        <begin position="75"/>
        <end position="93"/>
    </location>
</feature>
<feature type="transmembrane region" description="Helical" evidence="5">
    <location>
        <begin position="249"/>
        <end position="266"/>
    </location>
</feature>
<gene>
    <name evidence="7" type="ORF">Aru02nite_31770</name>
</gene>
<dbReference type="Pfam" id="PF07690">
    <property type="entry name" value="MFS_1"/>
    <property type="match status" value="1"/>
</dbReference>
<feature type="transmembrane region" description="Helical" evidence="5">
    <location>
        <begin position="133"/>
        <end position="151"/>
    </location>
</feature>
<dbReference type="PANTHER" id="PTHR42910:SF1">
    <property type="entry name" value="MAJOR FACILITATOR SUPERFAMILY (MFS) PROFILE DOMAIN-CONTAINING PROTEIN"/>
    <property type="match status" value="1"/>
</dbReference>
<keyword evidence="2 5" id="KW-0812">Transmembrane</keyword>
<keyword evidence="3 5" id="KW-1133">Transmembrane helix</keyword>
<feature type="transmembrane region" description="Helical" evidence="5">
    <location>
        <begin position="43"/>
        <end position="63"/>
    </location>
</feature>
<dbReference type="InterPro" id="IPR036259">
    <property type="entry name" value="MFS_trans_sf"/>
</dbReference>
<dbReference type="AlphaFoldDB" id="A0A8J3JCG4"/>
<dbReference type="InterPro" id="IPR011701">
    <property type="entry name" value="MFS"/>
</dbReference>
<evidence type="ECO:0000256" key="2">
    <source>
        <dbReference type="ARBA" id="ARBA00022692"/>
    </source>
</evidence>
<feature type="transmembrane region" description="Helical" evidence="5">
    <location>
        <begin position="278"/>
        <end position="297"/>
    </location>
</feature>
<dbReference type="EMBL" id="BOMB01000017">
    <property type="protein sequence ID" value="GID12288.1"/>
    <property type="molecule type" value="Genomic_DNA"/>
</dbReference>
<keyword evidence="4 5" id="KW-0472">Membrane</keyword>
<sequence>MTGASWTARRLLLATVCAVAVAGIYAAQPLVRAAGADLGLPPGATGWLVAAGQIGYLVGLLILVPLGDLTDRRRLVAAHLALGAVGTAAVAVAPTPALVLVGLGVAGLFAVVVQIAVAYAAAVAPPAERGRTIGVVTSGVVLGILGARTVAGYLSGVAGWRGVYVLLAAASLLLALVVLAALPPDPRPTGGAARYRESLVAMGRLVRGDRVFRGRALITLLLFASFGTLWSGVALPLGAAPWHLSPARIGLLGLAGLAGALAAAHAGRWADRGRADTVTGWSLLLLIVSWAASALLGRSLWPLVVGVVLLDFAVQAVHVSSQHLITARHPAHASRTIGAYMVFYSVGSALGAVTTTAAYGVAGWPGSALLGAGYAGAALVAWLVPRGALDAVRRNGSADPAAASEPCPDRT</sequence>
<dbReference type="GO" id="GO:0022857">
    <property type="term" value="F:transmembrane transporter activity"/>
    <property type="evidence" value="ECO:0007669"/>
    <property type="project" value="InterPro"/>
</dbReference>
<evidence type="ECO:0000256" key="5">
    <source>
        <dbReference type="SAM" id="Phobius"/>
    </source>
</evidence>
<dbReference type="SUPFAM" id="SSF103473">
    <property type="entry name" value="MFS general substrate transporter"/>
    <property type="match status" value="1"/>
</dbReference>
<evidence type="ECO:0000256" key="4">
    <source>
        <dbReference type="ARBA" id="ARBA00023136"/>
    </source>
</evidence>
<feature type="domain" description="Major facilitator superfamily (MFS) profile" evidence="6">
    <location>
        <begin position="1"/>
        <end position="389"/>
    </location>
</feature>
<organism evidence="7 8">
    <name type="scientific">Actinocatenispora rupis</name>
    <dbReference type="NCBI Taxonomy" id="519421"/>
    <lineage>
        <taxon>Bacteria</taxon>
        <taxon>Bacillati</taxon>
        <taxon>Actinomycetota</taxon>
        <taxon>Actinomycetes</taxon>
        <taxon>Micromonosporales</taxon>
        <taxon>Micromonosporaceae</taxon>
        <taxon>Actinocatenispora</taxon>
    </lineage>
</organism>
<protein>
    <submittedName>
        <fullName evidence="7">MFS transporter</fullName>
    </submittedName>
</protein>
<feature type="transmembrane region" description="Helical" evidence="5">
    <location>
        <begin position="367"/>
        <end position="384"/>
    </location>
</feature>
<comment type="subcellular location">
    <subcellularLocation>
        <location evidence="1">Cell membrane</location>
        <topology evidence="1">Multi-pass membrane protein</topology>
    </subcellularLocation>
</comment>
<comment type="caution">
    <text evidence="7">The sequence shown here is derived from an EMBL/GenBank/DDBJ whole genome shotgun (WGS) entry which is preliminary data.</text>
</comment>
<dbReference type="Proteomes" id="UP000612808">
    <property type="component" value="Unassembled WGS sequence"/>
</dbReference>
<name>A0A8J3JCG4_9ACTN</name>
<proteinExistence type="predicted"/>
<reference evidence="7" key="1">
    <citation type="submission" date="2021-01" db="EMBL/GenBank/DDBJ databases">
        <title>Whole genome shotgun sequence of Actinocatenispora rupis NBRC 107355.</title>
        <authorList>
            <person name="Komaki H."/>
            <person name="Tamura T."/>
        </authorList>
    </citation>
    <scope>NUCLEOTIDE SEQUENCE</scope>
    <source>
        <strain evidence="7">NBRC 107355</strain>
    </source>
</reference>
<dbReference type="InterPro" id="IPR020846">
    <property type="entry name" value="MFS_dom"/>
</dbReference>
<dbReference type="PROSITE" id="PS50850">
    <property type="entry name" value="MFS"/>
    <property type="match status" value="1"/>
</dbReference>
<evidence type="ECO:0000313" key="8">
    <source>
        <dbReference type="Proteomes" id="UP000612808"/>
    </source>
</evidence>
<feature type="transmembrane region" description="Helical" evidence="5">
    <location>
        <begin position="99"/>
        <end position="121"/>
    </location>
</feature>
<evidence type="ECO:0000256" key="1">
    <source>
        <dbReference type="ARBA" id="ARBA00004651"/>
    </source>
</evidence>
<feature type="transmembrane region" description="Helical" evidence="5">
    <location>
        <begin position="303"/>
        <end position="325"/>
    </location>
</feature>
<dbReference type="Gene3D" id="1.20.1250.20">
    <property type="entry name" value="MFS general substrate transporter like domains"/>
    <property type="match status" value="1"/>
</dbReference>
<dbReference type="PANTHER" id="PTHR42910">
    <property type="entry name" value="TRANSPORTER SCO4007-RELATED"/>
    <property type="match status" value="1"/>
</dbReference>